<comment type="caution">
    <text evidence="2">The sequence shown here is derived from an EMBL/GenBank/DDBJ whole genome shotgun (WGS) entry which is preliminary data.</text>
</comment>
<dbReference type="EMBL" id="BGZK01000337">
    <property type="protein sequence ID" value="GBP37652.1"/>
    <property type="molecule type" value="Genomic_DNA"/>
</dbReference>
<keyword evidence="1" id="KW-0732">Signal</keyword>
<proteinExistence type="predicted"/>
<evidence type="ECO:0000313" key="2">
    <source>
        <dbReference type="EMBL" id="GBP37652.1"/>
    </source>
</evidence>
<dbReference type="AlphaFoldDB" id="A0A4C1VH32"/>
<dbReference type="Proteomes" id="UP000299102">
    <property type="component" value="Unassembled WGS sequence"/>
</dbReference>
<keyword evidence="3" id="KW-1185">Reference proteome</keyword>
<evidence type="ECO:0000256" key="1">
    <source>
        <dbReference type="SAM" id="SignalP"/>
    </source>
</evidence>
<accession>A0A4C1VH32</accession>
<gene>
    <name evidence="2" type="ORF">EVAR_23699_1</name>
</gene>
<reference evidence="2 3" key="1">
    <citation type="journal article" date="2019" name="Commun. Biol.">
        <title>The bagworm genome reveals a unique fibroin gene that provides high tensile strength.</title>
        <authorList>
            <person name="Kono N."/>
            <person name="Nakamura H."/>
            <person name="Ohtoshi R."/>
            <person name="Tomita M."/>
            <person name="Numata K."/>
            <person name="Arakawa K."/>
        </authorList>
    </citation>
    <scope>NUCLEOTIDE SEQUENCE [LARGE SCALE GENOMIC DNA]</scope>
</reference>
<name>A0A4C1VH32_EUMVA</name>
<organism evidence="2 3">
    <name type="scientific">Eumeta variegata</name>
    <name type="common">Bagworm moth</name>
    <name type="synonym">Eumeta japonica</name>
    <dbReference type="NCBI Taxonomy" id="151549"/>
    <lineage>
        <taxon>Eukaryota</taxon>
        <taxon>Metazoa</taxon>
        <taxon>Ecdysozoa</taxon>
        <taxon>Arthropoda</taxon>
        <taxon>Hexapoda</taxon>
        <taxon>Insecta</taxon>
        <taxon>Pterygota</taxon>
        <taxon>Neoptera</taxon>
        <taxon>Endopterygota</taxon>
        <taxon>Lepidoptera</taxon>
        <taxon>Glossata</taxon>
        <taxon>Ditrysia</taxon>
        <taxon>Tineoidea</taxon>
        <taxon>Psychidae</taxon>
        <taxon>Oiketicinae</taxon>
        <taxon>Eumeta</taxon>
    </lineage>
</organism>
<sequence length="208" mass="23636">MNWMCWMSLRLTVARSWTDDLIKLTDCYRRAAPSAPTAGRAADALDANQRTKMEARVYAPCVSFRCRDDDVVEVENDRSEIDFRVTTRIRNPHEIASLPTVTAYSRANFALKAQPANASWKKIKAKLAKFRNQVGCVWSRVIIVKAAVKSCNFNSGLLRHRGTIDARNVTKYNISVLTRRLLSHPNSNLIRQLNNAAKILPFKLFLDL</sequence>
<feature type="signal peptide" evidence="1">
    <location>
        <begin position="1"/>
        <end position="18"/>
    </location>
</feature>
<protein>
    <submittedName>
        <fullName evidence="2">Uncharacterized protein</fullName>
    </submittedName>
</protein>
<feature type="chain" id="PRO_5020033065" evidence="1">
    <location>
        <begin position="19"/>
        <end position="208"/>
    </location>
</feature>
<evidence type="ECO:0000313" key="3">
    <source>
        <dbReference type="Proteomes" id="UP000299102"/>
    </source>
</evidence>